<keyword evidence="3" id="KW-1185">Reference proteome</keyword>
<reference evidence="2" key="1">
    <citation type="submission" date="2021-04" db="EMBL/GenBank/DDBJ databases">
        <authorList>
            <person name="Tunstrom K."/>
        </authorList>
    </citation>
    <scope>NUCLEOTIDE SEQUENCE</scope>
</reference>
<gene>
    <name evidence="2" type="ORF">PAPOLLO_LOCUS26080</name>
</gene>
<evidence type="ECO:0000256" key="1">
    <source>
        <dbReference type="SAM" id="MobiDB-lite"/>
    </source>
</evidence>
<proteinExistence type="predicted"/>
<comment type="caution">
    <text evidence="2">The sequence shown here is derived from an EMBL/GenBank/DDBJ whole genome shotgun (WGS) entry which is preliminary data.</text>
</comment>
<dbReference type="OrthoDB" id="6604388at2759"/>
<accession>A0A8S3Y687</accession>
<dbReference type="EMBL" id="CAJQZP010001576">
    <property type="protein sequence ID" value="CAG5054923.1"/>
    <property type="molecule type" value="Genomic_DNA"/>
</dbReference>
<dbReference type="AlphaFoldDB" id="A0A8S3Y687"/>
<protein>
    <submittedName>
        <fullName evidence="2">(apollo) hypothetical protein</fullName>
    </submittedName>
</protein>
<name>A0A8S3Y687_PARAO</name>
<organism evidence="2 3">
    <name type="scientific">Parnassius apollo</name>
    <name type="common">Apollo butterfly</name>
    <name type="synonym">Papilio apollo</name>
    <dbReference type="NCBI Taxonomy" id="110799"/>
    <lineage>
        <taxon>Eukaryota</taxon>
        <taxon>Metazoa</taxon>
        <taxon>Ecdysozoa</taxon>
        <taxon>Arthropoda</taxon>
        <taxon>Hexapoda</taxon>
        <taxon>Insecta</taxon>
        <taxon>Pterygota</taxon>
        <taxon>Neoptera</taxon>
        <taxon>Endopterygota</taxon>
        <taxon>Lepidoptera</taxon>
        <taxon>Glossata</taxon>
        <taxon>Ditrysia</taxon>
        <taxon>Papilionoidea</taxon>
        <taxon>Papilionidae</taxon>
        <taxon>Parnassiinae</taxon>
        <taxon>Parnassini</taxon>
        <taxon>Parnassius</taxon>
        <taxon>Parnassius</taxon>
    </lineage>
</organism>
<evidence type="ECO:0000313" key="3">
    <source>
        <dbReference type="Proteomes" id="UP000691718"/>
    </source>
</evidence>
<feature type="region of interest" description="Disordered" evidence="1">
    <location>
        <begin position="87"/>
        <end position="106"/>
    </location>
</feature>
<sequence>MADSISLSRNTVMRRVEEILTDIISQITEFVTKCKYFSLELDENCDLTERPLDSELVFELLGDGSQSDLDISDEEAEPRIEVRRLLDEDIPDQELPNAENESDPEIDVPTAKIARNNCENIPPTRSSNTARNICEKQRPRLWRRTEFNDKTHEYSTSLPA</sequence>
<dbReference type="Proteomes" id="UP000691718">
    <property type="component" value="Unassembled WGS sequence"/>
</dbReference>
<evidence type="ECO:0000313" key="2">
    <source>
        <dbReference type="EMBL" id="CAG5054923.1"/>
    </source>
</evidence>